<dbReference type="InterPro" id="IPR001650">
    <property type="entry name" value="Helicase_C-like"/>
</dbReference>
<evidence type="ECO:0000256" key="3">
    <source>
        <dbReference type="SAM" id="MobiDB-lite"/>
    </source>
</evidence>
<sequence>MGWWSSCCRVVRRASLRRHQCAQMAARRSRTRCRHSAGPHEGWSAHDPRQSGNPRHRTATGAGSDRVEVPRYPGSDRSQDCLQPRTGAGNDRGAHVTATPDPAGLFERLRDTYFRYYGTPFRLANDKLNAERRARLDRAGGAWQHPLFEARPRYESAGHTIAESCQVSGADPDLAAFVSLGMFKNIPSLYWHQEKALEAALRGDDIAAIPGTGSGKTETLFLPVIARLLAESRNWKPTRTASTDWWSNAGDPFVPLRHTETGRPCAVRAFVLYPMNALADDQLIRLRKSLDSNGIHQWLDRHRNGHRFYFGRYTGTTPVLGDPSNNSAVNTLRDYMRETDGLYRAALGESEQKSFFVPRPLGAEMISRWDILADPPDILITNYSMLHVMLMRDHEQTIFARTAAWLRDDPNVVVSLIVDESHLYRGTAGTEVGYMLRLLGERLGLASTPERLQILTGSASLQNPRDGNFLKELFAKGKAFTFIEGKYLPVPGDRVELTAHLDRLLQPVDDTASADAIFGSMEAEEALLSAFHLGNPLPAPAVSQRELAERLFPGAPYAETATRNLLSAAALRTATGATPLRLRTHYYFRNVPGIWACTDPGCTAVTDEGTYTDPDRTVGRLYAEPQSRCICGSRVLELHYCQDCGDVYLGGFTSSDPIRSPSAVHSLLADVSDLARLPDQAKTERLPTNYVVYWPRASRPVETEWGINALKSRYIKAVLETATGDVKALGPLDVDPHTGWVFRLTPRLLRGAYEVEATVSGAFPTLCASCGANWELSFLKKDDPERYRSPVRGLRTGFEKINQVLVGELADQLGENDRKLILFSDSRQDAAKLSAGVGIRHYQDLIRSVFVEQMHALKPFDGTTLQRARDWYTRAKSGDDERAAAAELRERAGIDGVRLRDIWEDGGDPVKETPLITALTRLPTIPQVHLRVQQELLAMGVNPGGPYPRFQKTSANDPWTSVYDFSATPIVDRANPTLEQASLQRSIQGSGRDELYRALAGGAGRDIESLGLGWIAQDSDSAREDSSGRIGIARASLRLLVLRQRIDGIYRSTGPHRPAFLTQFWSELGDPNSIEDSCRTVWGSAVTSDWVARPSELVVRAPVQEWFCPKCNRRHLVFGAGICTRCRTALPSLGQPYTTATDDYYAWKAATKNGRFRFNTAELTGQTDRSEAQSRQLRFQGVFLDSRAVKIADEVDLLSVTTTLEAGIDIGDLNAVAMANMPPTRFNYQQRVGRAGRRETNVAYALTVCRGRSHDEYYFERPHVIANDETPPPYLTFSREAIYYRILRSEMLRRAFQARRSAISSTTLNPHGDFGQCRDWPANRMLVEPWLAANHAEFARVASALAQGTSLAAPVPEPFLTTLLDDATNVAQQSHGPADLSERLAHYGLLPMFGFPTRVRYMYLARPISSYPWPPKDTIDRDLSLAISAFAPGAETVRDGSTYRSAAIVAFQRGGYRPVAVDDPMGPPIPVNQCRLCGSVSDADTSVPHDPLAVCPQCGADPTSYRRIDVREPLGFGSTRGQDFDGSFSWTGGAGAVRALGNPNDFPGTTHRQMEARCGWTRRIVLNDNNGNQFRFRKAKPGTAYWPGYYAVDALDWPGVVEAKDLEPAVLEVALGAAQHTDVAFFGGLSQVDAEAGVRANLALRQQPGGIPDLNDGRRAAWYSLAFMIRTAAAAHLDVQPNEFSAEIHIGRRGTEQAVWAFLADTLENGAGFSTHLASAGEFEGFVKRIQTLIAEWEHDDHSKNCSASCYKCLRDYANMRYHALLDWRLAKDLFEVSLGQPLIVPPDYGSRVLSGWAQAYGASPPIQTPTGSYLLITRSTGTAAVLVRHPLEAYEDGANSVVTPRLSSTANDLYAAETFDAVVAIDSLSLDRTPRAALELIDTALTSLANVSW</sequence>
<dbReference type="InterPro" id="IPR011545">
    <property type="entry name" value="DEAD/DEAH_box_helicase_dom"/>
</dbReference>
<keyword evidence="2" id="KW-0067">ATP-binding</keyword>
<accession>A0A8H2JB70</accession>
<feature type="region of interest" description="Disordered" evidence="3">
    <location>
        <begin position="23"/>
        <end position="99"/>
    </location>
</feature>
<gene>
    <name evidence="5" type="ORF">C1S78_07165</name>
</gene>
<keyword evidence="5" id="KW-0378">Hydrolase</keyword>
<dbReference type="SMART" id="SM00487">
    <property type="entry name" value="DEXDc"/>
    <property type="match status" value="1"/>
</dbReference>
<dbReference type="GO" id="GO:0036297">
    <property type="term" value="P:interstrand cross-link repair"/>
    <property type="evidence" value="ECO:0007669"/>
    <property type="project" value="TreeGrafter"/>
</dbReference>
<evidence type="ECO:0000259" key="4">
    <source>
        <dbReference type="PROSITE" id="PS51192"/>
    </source>
</evidence>
<dbReference type="EMBL" id="POTL01000001">
    <property type="protein sequence ID" value="TLH52160.1"/>
    <property type="molecule type" value="Genomic_DNA"/>
</dbReference>
<dbReference type="GO" id="GO:0003676">
    <property type="term" value="F:nucleic acid binding"/>
    <property type="evidence" value="ECO:0007669"/>
    <property type="project" value="InterPro"/>
</dbReference>
<dbReference type="Pfam" id="PF00270">
    <property type="entry name" value="DEAD"/>
    <property type="match status" value="1"/>
</dbReference>
<feature type="domain" description="Helicase ATP-binding" evidence="4">
    <location>
        <begin position="197"/>
        <end position="479"/>
    </location>
</feature>
<dbReference type="InterPro" id="IPR014001">
    <property type="entry name" value="Helicase_ATP-bd"/>
</dbReference>
<dbReference type="PROSITE" id="PS51192">
    <property type="entry name" value="HELICASE_ATP_BIND_1"/>
    <property type="match status" value="1"/>
</dbReference>
<dbReference type="GO" id="GO:0005524">
    <property type="term" value="F:ATP binding"/>
    <property type="evidence" value="ECO:0007669"/>
    <property type="project" value="UniProtKB-KW"/>
</dbReference>
<dbReference type="GO" id="GO:0043138">
    <property type="term" value="F:3'-5' DNA helicase activity"/>
    <property type="evidence" value="ECO:0007669"/>
    <property type="project" value="TreeGrafter"/>
</dbReference>
<name>A0A8H2JB70_MYCMU</name>
<dbReference type="SUPFAM" id="SSF52540">
    <property type="entry name" value="P-loop containing nucleoside triphosphate hydrolases"/>
    <property type="match status" value="2"/>
</dbReference>
<evidence type="ECO:0000256" key="1">
    <source>
        <dbReference type="ARBA" id="ARBA00022741"/>
    </source>
</evidence>
<comment type="caution">
    <text evidence="5">The sequence shown here is derived from an EMBL/GenBank/DDBJ whole genome shotgun (WGS) entry which is preliminary data.</text>
</comment>
<evidence type="ECO:0000256" key="2">
    <source>
        <dbReference type="ARBA" id="ARBA00022840"/>
    </source>
</evidence>
<keyword evidence="1" id="KW-0547">Nucleotide-binding</keyword>
<proteinExistence type="predicted"/>
<dbReference type="InterPro" id="IPR027417">
    <property type="entry name" value="P-loop_NTPase"/>
</dbReference>
<dbReference type="PANTHER" id="PTHR47957">
    <property type="entry name" value="ATP-DEPENDENT HELICASE HRQ1"/>
    <property type="match status" value="1"/>
</dbReference>
<feature type="compositionally biased region" description="Basic residues" evidence="3">
    <location>
        <begin position="27"/>
        <end position="37"/>
    </location>
</feature>
<reference evidence="5" key="1">
    <citation type="submission" date="2018-01" db="EMBL/GenBank/DDBJ databases">
        <title>Comparative genomics of Mycobacterium mucogenicum and Mycobacterium neoaurum clade members emphasizing tRNA and non-coding RNA.</title>
        <authorList>
            <person name="Behra P.R.K."/>
            <person name="Pettersson B.M.F."/>
            <person name="Das S."/>
            <person name="Dasgupta S."/>
            <person name="Kirsebom L.A."/>
        </authorList>
    </citation>
    <scope>NUCLEOTIDE SEQUENCE</scope>
    <source>
        <strain evidence="5">DSM 44124</strain>
    </source>
</reference>
<dbReference type="Pfam" id="PF00271">
    <property type="entry name" value="Helicase_C"/>
    <property type="match status" value="1"/>
</dbReference>
<evidence type="ECO:0000313" key="5">
    <source>
        <dbReference type="EMBL" id="TLH52160.1"/>
    </source>
</evidence>
<dbReference type="Gene3D" id="3.40.50.300">
    <property type="entry name" value="P-loop containing nucleotide triphosphate hydrolases"/>
    <property type="match status" value="2"/>
</dbReference>
<dbReference type="SMART" id="SM00490">
    <property type="entry name" value="HELICc"/>
    <property type="match status" value="1"/>
</dbReference>
<keyword evidence="5" id="KW-0347">Helicase</keyword>
<dbReference type="PANTHER" id="PTHR47957:SF3">
    <property type="entry name" value="ATP-DEPENDENT HELICASE HRQ1"/>
    <property type="match status" value="1"/>
</dbReference>
<dbReference type="GO" id="GO:0006289">
    <property type="term" value="P:nucleotide-excision repair"/>
    <property type="evidence" value="ECO:0007669"/>
    <property type="project" value="TreeGrafter"/>
</dbReference>
<organism evidence="5">
    <name type="scientific">Mycolicibacterium mucogenicum DSM 44124</name>
    <dbReference type="NCBI Taxonomy" id="1226753"/>
    <lineage>
        <taxon>Bacteria</taxon>
        <taxon>Bacillati</taxon>
        <taxon>Actinomycetota</taxon>
        <taxon>Actinomycetes</taxon>
        <taxon>Mycobacteriales</taxon>
        <taxon>Mycobacteriaceae</taxon>
        <taxon>Mycolicibacterium</taxon>
    </lineage>
</organism>
<protein>
    <submittedName>
        <fullName evidence="5">DEAD/DEAH box helicase</fullName>
    </submittedName>
</protein>